<dbReference type="EMBL" id="BLYJ01000024">
    <property type="protein sequence ID" value="GFO88715.1"/>
    <property type="molecule type" value="Genomic_DNA"/>
</dbReference>
<feature type="domain" description="CRISPR-associated endonuclease Cas9 REC lobe" evidence="1">
    <location>
        <begin position="199"/>
        <end position="606"/>
    </location>
</feature>
<organism evidence="3 4">
    <name type="scientific">Butyricicoccus faecihominis</name>
    <dbReference type="NCBI Taxonomy" id="1712515"/>
    <lineage>
        <taxon>Bacteria</taxon>
        <taxon>Bacillati</taxon>
        <taxon>Bacillota</taxon>
        <taxon>Clostridia</taxon>
        <taxon>Eubacteriales</taxon>
        <taxon>Butyricicoccaceae</taxon>
        <taxon>Butyricicoccus</taxon>
    </lineage>
</organism>
<gene>
    <name evidence="3" type="ORF">BUFA31_18790</name>
</gene>
<dbReference type="Pfam" id="PF16593">
    <property type="entry name" value="Cas9-BH"/>
    <property type="match status" value="1"/>
</dbReference>
<feature type="domain" description="CRISPR-associated endonuclease Cas9 bridge helix" evidence="2">
    <location>
        <begin position="54"/>
        <end position="80"/>
    </location>
</feature>
<evidence type="ECO:0008006" key="5">
    <source>
        <dbReference type="Google" id="ProtNLM"/>
    </source>
</evidence>
<dbReference type="InterPro" id="IPR032240">
    <property type="entry name" value="Cas9_REC"/>
</dbReference>
<evidence type="ECO:0000259" key="2">
    <source>
        <dbReference type="Pfam" id="PF16593"/>
    </source>
</evidence>
<protein>
    <recommendedName>
        <fullName evidence="5">Type II CRISPR RNA-guided endonuclease Cas9</fullName>
    </recommendedName>
</protein>
<dbReference type="Proteomes" id="UP000620147">
    <property type="component" value="Unassembled WGS sequence"/>
</dbReference>
<accession>A0ABQ1E160</accession>
<reference evidence="3 4" key="1">
    <citation type="submission" date="2020-06" db="EMBL/GenBank/DDBJ databases">
        <title>Characterization of fructooligosaccharide metabolism and fructooligosaccharide-degrading enzymes in human commensal butyrate producers.</title>
        <authorList>
            <person name="Tanno H."/>
            <person name="Fujii T."/>
            <person name="Hirano K."/>
            <person name="Maeno S."/>
            <person name="Tonozuka T."/>
            <person name="Sakamoto M."/>
            <person name="Ohkuma M."/>
            <person name="Tochio T."/>
            <person name="Endo A."/>
        </authorList>
    </citation>
    <scope>NUCLEOTIDE SEQUENCE [LARGE SCALE GENOMIC DNA]</scope>
    <source>
        <strain evidence="3 4">JCM 31056</strain>
    </source>
</reference>
<name>A0ABQ1E160_9FIRM</name>
<comment type="caution">
    <text evidence="3">The sequence shown here is derived from an EMBL/GenBank/DDBJ whole genome shotgun (WGS) entry which is preliminary data.</text>
</comment>
<dbReference type="NCBIfam" id="TIGR01865">
    <property type="entry name" value="cas_Csn1"/>
    <property type="match status" value="1"/>
</dbReference>
<dbReference type="RefSeq" id="WP_243184002.1">
    <property type="nucleotide sequence ID" value="NZ_BLYJ01000024.1"/>
</dbReference>
<proteinExistence type="predicted"/>
<sequence>MKEKTQIPYYLGIDAGSSSVGWAVTDTMYHVLKTKGKAMWGVRLFPDASTAAERRTHRAARRRLQRRKQRLDILEMLFAPALNEKDPQFLARMHESDLWQEDKSINSKYSLFSDSNFNDCDYHAQYPTTYHLRSELAHSTDSHDVRLVYLALHHLMKSRGHFLYEISETSDNDSSLRDKFDDFCTLLSDAYGLDFVPHNTDNYLNILKTPNMRVTEKAALLTEGLKKPSKNEAGISPFYISELLSGRSVALSNLFGDDRFKDAKKITLQNDLDANYNELCEVLDDHISVVTAAKDVYDAARFAEIIGTHRYLCDAKIAVYKQNNIDLRVLKDYIKAHCIERYNSIFCDKEDKIDNYAVYSQYHHKSGDYTCSQEAFCKFLKKSLPEMAESKSPVIATIYQKIVDGSFLPRLRSSENGVIPYQLQLRELDAILKNASLYLPFLAQQQCDGYTPAEKIRKTFEFRVPYYVGPLNDKAAHHWAVRSNTDSKEKIYPWNFNQLIDLDHSAEAFLVNLIGRCTYTGDPVLPKDSLLYSEYMLLNELNPLKIDGQPLSTEHKKQLIKDMFIHPVSKQKGKVTKKKIYEYLKSKGWISKATNIDSISGIDDKIKSDLRSAFGSAQPSAGLWAISRCSTASFRAEEMI</sequence>
<evidence type="ECO:0000313" key="4">
    <source>
        <dbReference type="Proteomes" id="UP000620147"/>
    </source>
</evidence>
<dbReference type="Pfam" id="PF16592">
    <property type="entry name" value="Cas9_REC"/>
    <property type="match status" value="1"/>
</dbReference>
<dbReference type="InterPro" id="IPR028629">
    <property type="entry name" value="Cas9"/>
</dbReference>
<evidence type="ECO:0000313" key="3">
    <source>
        <dbReference type="EMBL" id="GFO88715.1"/>
    </source>
</evidence>
<evidence type="ECO:0000259" key="1">
    <source>
        <dbReference type="Pfam" id="PF16592"/>
    </source>
</evidence>
<keyword evidence="4" id="KW-1185">Reference proteome</keyword>
<dbReference type="Gene3D" id="3.30.420.10">
    <property type="entry name" value="Ribonuclease H-like superfamily/Ribonuclease H"/>
    <property type="match status" value="1"/>
</dbReference>
<dbReference type="InterPro" id="IPR032239">
    <property type="entry name" value="Cas9-BH"/>
</dbReference>
<dbReference type="InterPro" id="IPR036397">
    <property type="entry name" value="RNaseH_sf"/>
</dbReference>